<protein>
    <submittedName>
        <fullName evidence="2">Uncharacterized protein</fullName>
    </submittedName>
</protein>
<evidence type="ECO:0000313" key="4">
    <source>
        <dbReference type="Proteomes" id="UP000238314"/>
    </source>
</evidence>
<reference evidence="3" key="2">
    <citation type="submission" date="2017-01" db="EMBL/GenBank/DDBJ databases">
        <authorList>
            <person name="Varghese N."/>
            <person name="Submissions S."/>
        </authorList>
    </citation>
    <scope>NUCLEOTIDE SEQUENCE [LARGE SCALE GENOMIC DNA]</scope>
    <source>
        <strain evidence="3">DSM 21068</strain>
    </source>
</reference>
<dbReference type="Proteomes" id="UP000186246">
    <property type="component" value="Unassembled WGS sequence"/>
</dbReference>
<sequence>MKRKLSLNKEKISKLTDLQSSQIKGGLAVSTRHNFTCGLCTGGDGTKDSWNTCAKSECFRCDQVEN</sequence>
<organism evidence="2 3">
    <name type="scientific">Chryseobacterium piscicola</name>
    <dbReference type="NCBI Taxonomy" id="551459"/>
    <lineage>
        <taxon>Bacteria</taxon>
        <taxon>Pseudomonadati</taxon>
        <taxon>Bacteroidota</taxon>
        <taxon>Flavobacteriia</taxon>
        <taxon>Flavobacteriales</taxon>
        <taxon>Weeksellaceae</taxon>
        <taxon>Chryseobacterium group</taxon>
        <taxon>Chryseobacterium</taxon>
    </lineage>
</organism>
<reference evidence="2" key="3">
    <citation type="submission" date="2017-01" db="EMBL/GenBank/DDBJ databases">
        <authorList>
            <person name="Mah S.A."/>
            <person name="Swanson W.J."/>
            <person name="Moy G.W."/>
            <person name="Vacquier V.D."/>
        </authorList>
    </citation>
    <scope>NUCLEOTIDE SEQUENCE [LARGE SCALE GENOMIC DNA]</scope>
    <source>
        <strain evidence="2">DSM 21068</strain>
    </source>
</reference>
<dbReference type="STRING" id="551459.SAMN05421796_101767"/>
<keyword evidence="4" id="KW-1185">Reference proteome</keyword>
<dbReference type="RefSeq" id="WP_076449923.1">
    <property type="nucleotide sequence ID" value="NZ_FTOJ01000001.1"/>
</dbReference>
<proteinExistence type="predicted"/>
<dbReference type="InterPro" id="IPR058238">
    <property type="entry name" value="Lant_leader_dom"/>
</dbReference>
<dbReference type="NCBIfam" id="NF038153">
    <property type="entry name" value="lant_leader_L1a"/>
    <property type="match status" value="1"/>
</dbReference>
<accession>A0A1N7KRF9</accession>
<name>A0A1N7KRF9_9FLAO</name>
<dbReference type="AlphaFoldDB" id="A0A1N7KRF9"/>
<gene>
    <name evidence="1" type="ORF">B0A70_06520</name>
    <name evidence="2" type="ORF">SAMN05421796_101767</name>
</gene>
<reference evidence="1 4" key="1">
    <citation type="submission" date="2016-11" db="EMBL/GenBank/DDBJ databases">
        <title>Whole genomes of Flavobacteriaceae.</title>
        <authorList>
            <person name="Stine C."/>
            <person name="Li C."/>
            <person name="Tadesse D."/>
        </authorList>
    </citation>
    <scope>NUCLEOTIDE SEQUENCE [LARGE SCALE GENOMIC DNA]</scope>
    <source>
        <strain evidence="1 4">DSM 21068</strain>
    </source>
</reference>
<evidence type="ECO:0000313" key="1">
    <source>
        <dbReference type="EMBL" id="PQA94970.1"/>
    </source>
</evidence>
<dbReference type="EMBL" id="FTOJ01000001">
    <property type="protein sequence ID" value="SIS64137.1"/>
    <property type="molecule type" value="Genomic_DNA"/>
</dbReference>
<dbReference type="OrthoDB" id="1271791at2"/>
<evidence type="ECO:0000313" key="2">
    <source>
        <dbReference type="EMBL" id="SIS64137.1"/>
    </source>
</evidence>
<dbReference type="EMBL" id="MUGO01000008">
    <property type="protein sequence ID" value="PQA94970.1"/>
    <property type="molecule type" value="Genomic_DNA"/>
</dbReference>
<dbReference type="Proteomes" id="UP000238314">
    <property type="component" value="Unassembled WGS sequence"/>
</dbReference>
<evidence type="ECO:0000313" key="3">
    <source>
        <dbReference type="Proteomes" id="UP000186246"/>
    </source>
</evidence>